<dbReference type="Pfam" id="PF03699">
    <property type="entry name" value="UPF0182"/>
    <property type="match status" value="1"/>
</dbReference>
<gene>
    <name evidence="7" type="ORF">GH723_03025</name>
</gene>
<reference evidence="7 8" key="1">
    <citation type="submission" date="2019-11" db="EMBL/GenBank/DDBJ databases">
        <authorList>
            <person name="He Y."/>
        </authorList>
    </citation>
    <scope>NUCLEOTIDE SEQUENCE [LARGE SCALE GENOMIC DNA]</scope>
    <source>
        <strain evidence="7 8">SCSIO 58843</strain>
    </source>
</reference>
<feature type="compositionally biased region" description="Acidic residues" evidence="6">
    <location>
        <begin position="934"/>
        <end position="946"/>
    </location>
</feature>
<keyword evidence="8" id="KW-1185">Reference proteome</keyword>
<dbReference type="InterPro" id="IPR005372">
    <property type="entry name" value="UPF0182"/>
</dbReference>
<comment type="similarity">
    <text evidence="5">Belongs to the UPF0182 family.</text>
</comment>
<feature type="transmembrane region" description="Helical" evidence="5">
    <location>
        <begin position="43"/>
        <end position="67"/>
    </location>
</feature>
<feature type="transmembrane region" description="Helical" evidence="5">
    <location>
        <begin position="94"/>
        <end position="116"/>
    </location>
</feature>
<evidence type="ECO:0000313" key="7">
    <source>
        <dbReference type="EMBL" id="QGG94155.1"/>
    </source>
</evidence>
<keyword evidence="3 5" id="KW-1133">Transmembrane helix</keyword>
<keyword evidence="1 5" id="KW-1003">Cell membrane</keyword>
<evidence type="ECO:0000256" key="2">
    <source>
        <dbReference type="ARBA" id="ARBA00022692"/>
    </source>
</evidence>
<dbReference type="GO" id="GO:0005576">
    <property type="term" value="C:extracellular region"/>
    <property type="evidence" value="ECO:0007669"/>
    <property type="project" value="TreeGrafter"/>
</dbReference>
<dbReference type="KEGG" id="atq:GH723_03025"/>
<dbReference type="PANTHER" id="PTHR39344:SF1">
    <property type="entry name" value="UPF0182 PROTEIN SLL1060"/>
    <property type="match status" value="1"/>
</dbReference>
<comment type="caution">
    <text evidence="5">Lacks conserved residue(s) required for the propagation of feature annotation.</text>
</comment>
<feature type="transmembrane region" description="Helical" evidence="5">
    <location>
        <begin position="196"/>
        <end position="215"/>
    </location>
</feature>
<evidence type="ECO:0000256" key="3">
    <source>
        <dbReference type="ARBA" id="ARBA00022989"/>
    </source>
</evidence>
<evidence type="ECO:0000256" key="5">
    <source>
        <dbReference type="HAMAP-Rule" id="MF_01600"/>
    </source>
</evidence>
<name>A0A5Q2RLT2_9ACTN</name>
<proteinExistence type="inferred from homology"/>
<evidence type="ECO:0000256" key="4">
    <source>
        <dbReference type="ARBA" id="ARBA00023136"/>
    </source>
</evidence>
<dbReference type="HAMAP" id="MF_01600">
    <property type="entry name" value="UPF0182"/>
    <property type="match status" value="1"/>
</dbReference>
<feature type="transmembrane region" description="Helical" evidence="5">
    <location>
        <begin position="148"/>
        <end position="175"/>
    </location>
</feature>
<protein>
    <recommendedName>
        <fullName evidence="5">UPF0182 protein GH723_03025</fullName>
    </recommendedName>
</protein>
<feature type="transmembrane region" description="Helical" evidence="5">
    <location>
        <begin position="266"/>
        <end position="290"/>
    </location>
</feature>
<keyword evidence="4 5" id="KW-0472">Membrane</keyword>
<dbReference type="Proteomes" id="UP000334019">
    <property type="component" value="Chromosome"/>
</dbReference>
<feature type="region of interest" description="Disordered" evidence="6">
    <location>
        <begin position="925"/>
        <end position="946"/>
    </location>
</feature>
<dbReference type="AlphaFoldDB" id="A0A5Q2RLT2"/>
<comment type="subcellular location">
    <subcellularLocation>
        <location evidence="5">Cell membrane</location>
        <topology evidence="5">Multi-pass membrane protein</topology>
    </subcellularLocation>
</comment>
<evidence type="ECO:0000256" key="6">
    <source>
        <dbReference type="SAM" id="MobiDB-lite"/>
    </source>
</evidence>
<feature type="region of interest" description="Disordered" evidence="6">
    <location>
        <begin position="685"/>
        <end position="707"/>
    </location>
</feature>
<dbReference type="GO" id="GO:0005886">
    <property type="term" value="C:plasma membrane"/>
    <property type="evidence" value="ECO:0007669"/>
    <property type="project" value="UniProtKB-SubCell"/>
</dbReference>
<evidence type="ECO:0000256" key="1">
    <source>
        <dbReference type="ARBA" id="ARBA00022475"/>
    </source>
</evidence>
<accession>A0A5Q2RLT2</accession>
<sequence>MAVGIVVVVFLVLVVSARAIAGLYTDWLWFGSLRLRPVWTEVLGTKVGLAVVMALVFGVLVIPNLVFARRGTHGAGQPDDPVVMVREVVDRRPVLVHLGIALVVALPFGIAGIGAWNEWILFSNYVPFGTEDPLFNLDVGFYVFRLPFLAFLANWLFGALIVVTIASAAAHYLWGGIRVVTDAELPSVTMTGRAKAHLSLLLAAVALVKAGNYVLDRYDLTRSTRGVVHGASYTDVTAQLPAFNLLILISVVAAGLLVFNIRRRGWVLPVIAVGLWFFVALVVGTVYPVLLQRFRVEPAESTREAKYIERNIEATRVAMGLDDVEVSPFAYDEELAAGELQENAETIRNVRLWDPLILRQTYQRLQEVRTFYRFTDVDIDRYLVDGEQTQIVLSARELNPDSLPSDTWENRRLAFTHGYGAVLSPANAVTSDGQPDFLVKNIPPQGAPAITEPRLYHGESIGGYAIVNTGRDEIDYLQEDGTAVTNRYDGEGGVGIGSVVRRLAFALRFGDINPLISGFMTSESRILYMRDIRDRVEAIAPFLHYDADPYPVVVDGRITWLIDAYTTSSYYPYAQQADRSRLPADSGLQHDFNYIRNSVKVAVDAYDGDVTFYIVDDADPIAAAYAKAFPRLFTDGDEVPDELRAHFRYPEELFRVQTNMWGRYHIGDADEFYSQSDRWNIAQDPDSVAAAPDSAATDDTTSSARERMDPYYLQMRLPDERSTEFLILQPFVPFSDDDTRRELAGFMTAKSDPENYGRLRVFVMPRDRQVDGPAIVSARMNQEPEVSQLITLLSRAGSEVLQGNLLVIPIEQSLVYIRPLYVQATGANAVPELKKVIVAFGNQIAISDTLQGALATVFGDAPETLEEGPGDGGPVDGTGVSDEAARLLEQAAQAFADADAALRDGDAVAYLRKLEEGRQLFDEACRVEAGQGDSGEEDVGQEDGDS</sequence>
<feature type="transmembrane region" description="Helical" evidence="5">
    <location>
        <begin position="242"/>
        <end position="259"/>
    </location>
</feature>
<keyword evidence="2 5" id="KW-0812">Transmembrane</keyword>
<evidence type="ECO:0000313" key="8">
    <source>
        <dbReference type="Proteomes" id="UP000334019"/>
    </source>
</evidence>
<organism evidence="7 8">
    <name type="scientific">Actinomarinicola tropica</name>
    <dbReference type="NCBI Taxonomy" id="2789776"/>
    <lineage>
        <taxon>Bacteria</taxon>
        <taxon>Bacillati</taxon>
        <taxon>Actinomycetota</taxon>
        <taxon>Acidimicrobiia</taxon>
        <taxon>Acidimicrobiales</taxon>
        <taxon>Iamiaceae</taxon>
        <taxon>Actinomarinicola</taxon>
    </lineage>
</organism>
<dbReference type="PANTHER" id="PTHR39344">
    <property type="entry name" value="UPF0182 PROTEIN SLL1060"/>
    <property type="match status" value="1"/>
</dbReference>
<feature type="compositionally biased region" description="Low complexity" evidence="6">
    <location>
        <begin position="685"/>
        <end position="703"/>
    </location>
</feature>
<dbReference type="EMBL" id="CP045851">
    <property type="protein sequence ID" value="QGG94155.1"/>
    <property type="molecule type" value="Genomic_DNA"/>
</dbReference>